<dbReference type="Proteomes" id="UP000628710">
    <property type="component" value="Unassembled WGS sequence"/>
</dbReference>
<accession>A0A934JNC3</accession>
<sequence length="260" mass="30734">MTAITITVLLLVIGGFIAFAIVLQMKEQARLEKLRKIARLNNQLRQIRRYLDDLPPQYQPKDMRLWLFSRMIAVYDEILVVQPDGTLNRRRNNLAEEMTTFQTDKKKRRTKPINDEVLVMELKRLFESFKLFIAQSKKEKTLDGDTAFRYTNMMEFYSHKIHVDFHAYLARHAFLSGNMTTAIEMYKEAIAQIEPIQEFPEAQPLIEQYNETISEIESDMALQEAEENIMASEDGEDEEELDDEWDKFIDNSTFQKKERF</sequence>
<protein>
    <submittedName>
        <fullName evidence="3">Uncharacterized protein</fullName>
    </submittedName>
</protein>
<evidence type="ECO:0000313" key="4">
    <source>
        <dbReference type="Proteomes" id="UP000628710"/>
    </source>
</evidence>
<keyword evidence="4" id="KW-1185">Reference proteome</keyword>
<keyword evidence="2" id="KW-1133">Transmembrane helix</keyword>
<dbReference type="AlphaFoldDB" id="A0A934JNC3"/>
<keyword evidence="2" id="KW-0472">Membrane</keyword>
<feature type="compositionally biased region" description="Acidic residues" evidence="1">
    <location>
        <begin position="233"/>
        <end position="245"/>
    </location>
</feature>
<dbReference type="RefSeq" id="WP_199466864.1">
    <property type="nucleotide sequence ID" value="NZ_JAEMNX010000002.1"/>
</dbReference>
<dbReference type="EMBL" id="JAEMNX010000002">
    <property type="protein sequence ID" value="MBJ7536688.1"/>
    <property type="molecule type" value="Genomic_DNA"/>
</dbReference>
<reference evidence="3" key="1">
    <citation type="submission" date="2020-12" db="EMBL/GenBank/DDBJ databases">
        <title>Marinomonas arctica sp. nov., a psychrotolerant bacterium isolated from the Arctic.</title>
        <authorList>
            <person name="Zhang Y."/>
        </authorList>
    </citation>
    <scope>NUCLEOTIDE SEQUENCE</scope>
    <source>
        <strain evidence="3">C1424</strain>
    </source>
</reference>
<gene>
    <name evidence="3" type="ORF">I8J31_03245</name>
</gene>
<name>A0A934JNC3_9GAMM</name>
<proteinExistence type="predicted"/>
<feature type="region of interest" description="Disordered" evidence="1">
    <location>
        <begin position="227"/>
        <end position="248"/>
    </location>
</feature>
<comment type="caution">
    <text evidence="3">The sequence shown here is derived from an EMBL/GenBank/DDBJ whole genome shotgun (WGS) entry which is preliminary data.</text>
</comment>
<evidence type="ECO:0000256" key="1">
    <source>
        <dbReference type="SAM" id="MobiDB-lite"/>
    </source>
</evidence>
<evidence type="ECO:0000313" key="3">
    <source>
        <dbReference type="EMBL" id="MBJ7536688.1"/>
    </source>
</evidence>
<feature type="transmembrane region" description="Helical" evidence="2">
    <location>
        <begin position="6"/>
        <end position="25"/>
    </location>
</feature>
<keyword evidence="2" id="KW-0812">Transmembrane</keyword>
<evidence type="ECO:0000256" key="2">
    <source>
        <dbReference type="SAM" id="Phobius"/>
    </source>
</evidence>
<organism evidence="3 4">
    <name type="scientific">Marinomonas transparens</name>
    <dbReference type="NCBI Taxonomy" id="2795388"/>
    <lineage>
        <taxon>Bacteria</taxon>
        <taxon>Pseudomonadati</taxon>
        <taxon>Pseudomonadota</taxon>
        <taxon>Gammaproteobacteria</taxon>
        <taxon>Oceanospirillales</taxon>
        <taxon>Oceanospirillaceae</taxon>
        <taxon>Marinomonas</taxon>
    </lineage>
</organism>